<evidence type="ECO:0000256" key="1">
    <source>
        <dbReference type="SAM" id="Phobius"/>
    </source>
</evidence>
<dbReference type="AlphaFoldDB" id="L0FWA2"/>
<feature type="transmembrane region" description="Helical" evidence="1">
    <location>
        <begin position="171"/>
        <end position="189"/>
    </location>
</feature>
<sequence length="193" mass="22201">MLFYQFSGYLLPAIIIIDVLLILMLVWGMSAGRKVLLWIISLTAILMFVALGIFKWGFSRPDFMVSSPGEIILENPADGPKSIYYLEADGGVFWKHEVDGNTSESHSLELERADPDSLMIVTHFDDEWYIQPLDLSTSETRTIVLQKAGFDKKDVSKAINSYYWTVLCWNYVSYSLTMIFVAVFLFMLWRRNV</sequence>
<keyword evidence="1" id="KW-0472">Membrane</keyword>
<name>L0FWA2_ECHVK</name>
<organism evidence="2 3">
    <name type="scientific">Echinicola vietnamensis (strain DSM 17526 / LMG 23754 / KMM 6221)</name>
    <dbReference type="NCBI Taxonomy" id="926556"/>
    <lineage>
        <taxon>Bacteria</taxon>
        <taxon>Pseudomonadati</taxon>
        <taxon>Bacteroidota</taxon>
        <taxon>Cytophagia</taxon>
        <taxon>Cytophagales</taxon>
        <taxon>Cyclobacteriaceae</taxon>
        <taxon>Echinicola</taxon>
    </lineage>
</organism>
<dbReference type="RefSeq" id="WP_015264887.1">
    <property type="nucleotide sequence ID" value="NC_019904.1"/>
</dbReference>
<dbReference type="KEGG" id="evi:Echvi_1052"/>
<dbReference type="OrthoDB" id="323290at2"/>
<evidence type="ECO:0000313" key="2">
    <source>
        <dbReference type="EMBL" id="AGA77323.1"/>
    </source>
</evidence>
<evidence type="ECO:0000313" key="3">
    <source>
        <dbReference type="Proteomes" id="UP000010796"/>
    </source>
</evidence>
<keyword evidence="1" id="KW-1133">Transmembrane helix</keyword>
<feature type="transmembrane region" description="Helical" evidence="1">
    <location>
        <begin position="35"/>
        <end position="58"/>
    </location>
</feature>
<gene>
    <name evidence="2" type="ordered locus">Echvi_1052</name>
</gene>
<keyword evidence="3" id="KW-1185">Reference proteome</keyword>
<proteinExistence type="predicted"/>
<feature type="transmembrane region" description="Helical" evidence="1">
    <location>
        <begin position="6"/>
        <end position="28"/>
    </location>
</feature>
<reference evidence="3" key="1">
    <citation type="submission" date="2012-02" db="EMBL/GenBank/DDBJ databases">
        <title>The complete genome of Echinicola vietnamensis DSM 17526.</title>
        <authorList>
            <person name="Lucas S."/>
            <person name="Copeland A."/>
            <person name="Lapidus A."/>
            <person name="Glavina del Rio T."/>
            <person name="Dalin E."/>
            <person name="Tice H."/>
            <person name="Bruce D."/>
            <person name="Goodwin L."/>
            <person name="Pitluck S."/>
            <person name="Peters L."/>
            <person name="Ovchinnikova G."/>
            <person name="Teshima H."/>
            <person name="Kyrpides N."/>
            <person name="Mavromatis K."/>
            <person name="Ivanova N."/>
            <person name="Brettin T."/>
            <person name="Detter J.C."/>
            <person name="Han C."/>
            <person name="Larimer F."/>
            <person name="Land M."/>
            <person name="Hauser L."/>
            <person name="Markowitz V."/>
            <person name="Cheng J.-F."/>
            <person name="Hugenholtz P."/>
            <person name="Woyke T."/>
            <person name="Wu D."/>
            <person name="Brambilla E."/>
            <person name="Klenk H.-P."/>
            <person name="Eisen J.A."/>
        </authorList>
    </citation>
    <scope>NUCLEOTIDE SEQUENCE [LARGE SCALE GENOMIC DNA]</scope>
    <source>
        <strain evidence="3">DSM 17526 / LMG 23754 / KMM 6221</strain>
    </source>
</reference>
<dbReference type="HOGENOM" id="CLU_1406818_0_0_10"/>
<protein>
    <submittedName>
        <fullName evidence="2">Uncharacterized protein</fullName>
    </submittedName>
</protein>
<dbReference type="EMBL" id="CP003346">
    <property type="protein sequence ID" value="AGA77323.1"/>
    <property type="molecule type" value="Genomic_DNA"/>
</dbReference>
<accession>L0FWA2</accession>
<dbReference type="Proteomes" id="UP000010796">
    <property type="component" value="Chromosome"/>
</dbReference>
<dbReference type="STRING" id="926556.Echvi_1052"/>
<keyword evidence="1" id="KW-0812">Transmembrane</keyword>